<dbReference type="SUPFAM" id="SSF50324">
    <property type="entry name" value="Inorganic pyrophosphatase"/>
    <property type="match status" value="1"/>
</dbReference>
<keyword evidence="4" id="KW-0378">Hydrolase</keyword>
<dbReference type="RefSeq" id="WP_070115701.1">
    <property type="nucleotide sequence ID" value="NZ_CAXATG010000002.1"/>
</dbReference>
<dbReference type="PANTHER" id="PTHR10286">
    <property type="entry name" value="INORGANIC PYROPHOSPHATASE"/>
    <property type="match status" value="1"/>
</dbReference>
<dbReference type="Proteomes" id="UP000175669">
    <property type="component" value="Unassembled WGS sequence"/>
</dbReference>
<dbReference type="PROSITE" id="PS00387">
    <property type="entry name" value="PPASE"/>
    <property type="match status" value="1"/>
</dbReference>
<evidence type="ECO:0000256" key="3">
    <source>
        <dbReference type="ARBA" id="ARBA00022723"/>
    </source>
</evidence>
<reference evidence="7" key="1">
    <citation type="submission" date="2016-07" db="EMBL/GenBank/DDBJ databases">
        <authorList>
            <person name="Florea S."/>
            <person name="Webb J.S."/>
            <person name="Jaromczyk J."/>
            <person name="Schardl C.L."/>
        </authorList>
    </citation>
    <scope>NUCLEOTIDE SEQUENCE [LARGE SCALE GENOMIC DNA]</scope>
    <source>
        <strain evidence="7">KCTC 42131</strain>
    </source>
</reference>
<dbReference type="Gene3D" id="3.90.80.10">
    <property type="entry name" value="Inorganic pyrophosphatase"/>
    <property type="match status" value="1"/>
</dbReference>
<gene>
    <name evidence="6" type="ORF">PHACT_02130</name>
</gene>
<dbReference type="EC" id="3.6.1.1" evidence="2"/>
<dbReference type="CDD" id="cd00412">
    <property type="entry name" value="pyrophosphatase"/>
    <property type="match status" value="1"/>
</dbReference>
<dbReference type="EMBL" id="MASR01000001">
    <property type="protein sequence ID" value="OFE12077.1"/>
    <property type="molecule type" value="Genomic_DNA"/>
</dbReference>
<dbReference type="GO" id="GO:0004427">
    <property type="term" value="F:inorganic diphosphate phosphatase activity"/>
    <property type="evidence" value="ECO:0007669"/>
    <property type="project" value="UniProtKB-EC"/>
</dbReference>
<keyword evidence="3" id="KW-0479">Metal-binding</keyword>
<accession>A0A1E8CIJ4</accession>
<dbReference type="GO" id="GO:0005737">
    <property type="term" value="C:cytoplasm"/>
    <property type="evidence" value="ECO:0007669"/>
    <property type="project" value="InterPro"/>
</dbReference>
<dbReference type="InterPro" id="IPR008162">
    <property type="entry name" value="Pyrophosphatase"/>
</dbReference>
<dbReference type="GO" id="GO:0000287">
    <property type="term" value="F:magnesium ion binding"/>
    <property type="evidence" value="ECO:0007669"/>
    <property type="project" value="InterPro"/>
</dbReference>
<evidence type="ECO:0000256" key="1">
    <source>
        <dbReference type="ARBA" id="ARBA00001946"/>
    </source>
</evidence>
<evidence type="ECO:0000313" key="7">
    <source>
        <dbReference type="Proteomes" id="UP000175669"/>
    </source>
</evidence>
<evidence type="ECO:0000256" key="2">
    <source>
        <dbReference type="ARBA" id="ARBA00012146"/>
    </source>
</evidence>
<dbReference type="Pfam" id="PF00719">
    <property type="entry name" value="Pyrophosphatase"/>
    <property type="match status" value="1"/>
</dbReference>
<evidence type="ECO:0000256" key="5">
    <source>
        <dbReference type="ARBA" id="ARBA00022842"/>
    </source>
</evidence>
<keyword evidence="7" id="KW-1185">Reference proteome</keyword>
<keyword evidence="5" id="KW-0460">Magnesium</keyword>
<organism evidence="6 7">
    <name type="scientific">Pseudohongiella acticola</name>
    <dbReference type="NCBI Taxonomy" id="1524254"/>
    <lineage>
        <taxon>Bacteria</taxon>
        <taxon>Pseudomonadati</taxon>
        <taxon>Pseudomonadota</taxon>
        <taxon>Gammaproteobacteria</taxon>
        <taxon>Pseudomonadales</taxon>
        <taxon>Pseudohongiellaceae</taxon>
        <taxon>Pseudohongiella</taxon>
    </lineage>
</organism>
<protein>
    <recommendedName>
        <fullName evidence="2">inorganic diphosphatase</fullName>
        <ecNumber evidence="2">3.6.1.1</ecNumber>
    </recommendedName>
</protein>
<dbReference type="AlphaFoldDB" id="A0A1E8CIJ4"/>
<evidence type="ECO:0000313" key="6">
    <source>
        <dbReference type="EMBL" id="OFE12077.1"/>
    </source>
</evidence>
<dbReference type="GO" id="GO:0006796">
    <property type="term" value="P:phosphate-containing compound metabolic process"/>
    <property type="evidence" value="ECO:0007669"/>
    <property type="project" value="InterPro"/>
</dbReference>
<name>A0A1E8CIJ4_9GAMM</name>
<dbReference type="STRING" id="1524254.PHACT_02130"/>
<dbReference type="NCBIfam" id="NF001886">
    <property type="entry name" value="PRK00642.1"/>
    <property type="match status" value="1"/>
</dbReference>
<comment type="caution">
    <text evidence="6">The sequence shown here is derived from an EMBL/GenBank/DDBJ whole genome shotgun (WGS) entry which is preliminary data.</text>
</comment>
<comment type="cofactor">
    <cofactor evidence="1">
        <name>Mg(2+)</name>
        <dbReference type="ChEBI" id="CHEBI:18420"/>
    </cofactor>
</comment>
<sequence>MKQTPSFSRWRPHPWHGLEVGPDLPRVVNAYIEISPFDQMKYEIDKDTGYLCIDRPQRTSAQQPTLYGFIPRTYCGNRVRDLMPGTECGDGDPLDICVISERPIDRTEILIKAKVVGGLPMNDGGEADDKIIAIVQDDPAYGHMNDISELPPILVERIAHYFNTYKMVPGKTNKVSIGPAYGFDHAQTVLAASMADYDEDYGHLLED</sequence>
<proteinExistence type="predicted"/>
<dbReference type="OrthoDB" id="5187599at2"/>
<evidence type="ECO:0000256" key="4">
    <source>
        <dbReference type="ARBA" id="ARBA00022801"/>
    </source>
</evidence>
<dbReference type="InterPro" id="IPR036649">
    <property type="entry name" value="Pyrophosphatase_sf"/>
</dbReference>